<gene>
    <name evidence="2" type="ORF">BamIOP4010DRAFT_0647</name>
</gene>
<proteinExistence type="predicted"/>
<protein>
    <recommendedName>
        <fullName evidence="4">Transmembrane protein</fullName>
    </recommendedName>
</protein>
<dbReference type="AlphaFoldDB" id="B1F9D8"/>
<organism evidence="2 3">
    <name type="scientific">Burkholderia ambifaria IOP40-10</name>
    <dbReference type="NCBI Taxonomy" id="396596"/>
    <lineage>
        <taxon>Bacteria</taxon>
        <taxon>Pseudomonadati</taxon>
        <taxon>Pseudomonadota</taxon>
        <taxon>Betaproteobacteria</taxon>
        <taxon>Burkholderiales</taxon>
        <taxon>Burkholderiaceae</taxon>
        <taxon>Burkholderia</taxon>
        <taxon>Burkholderia cepacia complex</taxon>
    </lineage>
</organism>
<feature type="transmembrane region" description="Helical" evidence="1">
    <location>
        <begin position="306"/>
        <end position="326"/>
    </location>
</feature>
<accession>B1F9D8</accession>
<reference evidence="2 3" key="1">
    <citation type="submission" date="2008-03" db="EMBL/GenBank/DDBJ databases">
        <title>Sequencing of the draft genome and assembly of Burkholderia ambifaria IOP40-10.</title>
        <authorList>
            <consortium name="US DOE Joint Genome Institute (JGI-PGF)"/>
            <person name="Copeland A."/>
            <person name="Lucas S."/>
            <person name="Lapidus A."/>
            <person name="Glavina del Rio T."/>
            <person name="Dalin E."/>
            <person name="Tice H."/>
            <person name="Bruce D."/>
            <person name="Goodwin L."/>
            <person name="Pitluck S."/>
            <person name="Larimer F."/>
            <person name="Land M.L."/>
            <person name="Hauser L."/>
            <person name="Tiedje J."/>
            <person name="Richardson P."/>
        </authorList>
    </citation>
    <scope>NUCLEOTIDE SEQUENCE [LARGE SCALE GENOMIC DNA]</scope>
    <source>
        <strain evidence="2 3">IOP40-10</strain>
    </source>
</reference>
<dbReference type="Proteomes" id="UP000005463">
    <property type="component" value="Unassembled WGS sequence"/>
</dbReference>
<feature type="transmembrane region" description="Helical" evidence="1">
    <location>
        <begin position="279"/>
        <end position="300"/>
    </location>
</feature>
<evidence type="ECO:0000313" key="3">
    <source>
        <dbReference type="Proteomes" id="UP000005463"/>
    </source>
</evidence>
<dbReference type="RefSeq" id="WP_006749864.1">
    <property type="nucleotide sequence ID" value="NZ_ABLC01000006.1"/>
</dbReference>
<sequence>MSSTPYSKLDTVGAQISTKLREEIQQLVDAKYDVDELACHSLAGRRLTEPFHDGAYGPRIGTSFFRTVFPFSDLEPCGDAFSALVPVSQTIGASWRWTTSSVPENERPALLASFQDPIRATSEGYERAEFVWIKPLGLFLAHEGKNRVGFFRDMGAQWIPAHVAPYDYPAADRLAIYAATHAHKTVYWAVLDGRLLEPIDHPDWTLPVLRAYGVQEHHRWPHEFPAVDVVIAALTARLVNPVSGRQAPLDLRLVREKEEYESEEIPCSLLDIGALSAPWLFLAVMFSVSIVAIMLVGIMPADWSNLRIAAGIAAGLGFGGLLTPGVRLVRVPRRLADPDASLRKFSPLERKAAGTR</sequence>
<evidence type="ECO:0000313" key="2">
    <source>
        <dbReference type="EMBL" id="EDT05910.1"/>
    </source>
</evidence>
<evidence type="ECO:0008006" key="4">
    <source>
        <dbReference type="Google" id="ProtNLM"/>
    </source>
</evidence>
<keyword evidence="1" id="KW-1133">Transmembrane helix</keyword>
<dbReference type="EMBL" id="ABLC01000006">
    <property type="protein sequence ID" value="EDT05910.1"/>
    <property type="molecule type" value="Genomic_DNA"/>
</dbReference>
<evidence type="ECO:0000256" key="1">
    <source>
        <dbReference type="SAM" id="Phobius"/>
    </source>
</evidence>
<keyword evidence="1" id="KW-0472">Membrane</keyword>
<comment type="caution">
    <text evidence="2">The sequence shown here is derived from an EMBL/GenBank/DDBJ whole genome shotgun (WGS) entry which is preliminary data.</text>
</comment>
<keyword evidence="1" id="KW-0812">Transmembrane</keyword>
<name>B1F9D8_9BURK</name>
<dbReference type="PATRIC" id="fig|396596.7.peg.7430"/>